<dbReference type="GO" id="GO:0000977">
    <property type="term" value="F:RNA polymerase II transcription regulatory region sequence-specific DNA binding"/>
    <property type="evidence" value="ECO:0007669"/>
    <property type="project" value="TreeGrafter"/>
</dbReference>
<dbReference type="Pfam" id="PF00046">
    <property type="entry name" value="Homeodomain"/>
    <property type="match status" value="1"/>
</dbReference>
<dbReference type="SUPFAM" id="SSF46689">
    <property type="entry name" value="Homeodomain-like"/>
    <property type="match status" value="1"/>
</dbReference>
<evidence type="ECO:0000256" key="12">
    <source>
        <dbReference type="SAM" id="MobiDB-lite"/>
    </source>
</evidence>
<evidence type="ECO:0000256" key="9">
    <source>
        <dbReference type="PROSITE-ProRule" id="PRU00108"/>
    </source>
</evidence>
<proteinExistence type="predicted"/>
<reference evidence="15 16" key="1">
    <citation type="journal article" date="2013" name="Nature">
        <title>The genomes of four tapeworm species reveal adaptations to parasitism.</title>
        <authorList>
            <person name="Tsai I.J."/>
            <person name="Zarowiecki M."/>
            <person name="Holroyd N."/>
            <person name="Garciarrubio A."/>
            <person name="Sanchez-Flores A."/>
            <person name="Brooks K.L."/>
            <person name="Tracey A."/>
            <person name="Bobes R.J."/>
            <person name="Fragoso G."/>
            <person name="Sciutto E."/>
            <person name="Aslett M."/>
            <person name="Beasley H."/>
            <person name="Bennett H.M."/>
            <person name="Cai J."/>
            <person name="Camicia F."/>
            <person name="Clark R."/>
            <person name="Cucher M."/>
            <person name="De Silva N."/>
            <person name="Day T.A."/>
            <person name="Deplazes P."/>
            <person name="Estrada K."/>
            <person name="Fernandez C."/>
            <person name="Holland P.W."/>
            <person name="Hou J."/>
            <person name="Hu S."/>
            <person name="Huckvale T."/>
            <person name="Hung S.S."/>
            <person name="Kamenetzky L."/>
            <person name="Keane J.A."/>
            <person name="Kiss F."/>
            <person name="Koziol U."/>
            <person name="Lambert O."/>
            <person name="Liu K."/>
            <person name="Luo X."/>
            <person name="Luo Y."/>
            <person name="Macchiaroli N."/>
            <person name="Nichol S."/>
            <person name="Paps J."/>
            <person name="Parkinson J."/>
            <person name="Pouchkina-Stantcheva N."/>
            <person name="Riddiford N."/>
            <person name="Rosenzvit M."/>
            <person name="Salinas G."/>
            <person name="Wasmuth J.D."/>
            <person name="Zamanian M."/>
            <person name="Zheng Y."/>
            <person name="Cai X."/>
            <person name="Soberon X."/>
            <person name="Olson P.D."/>
            <person name="Laclette J.P."/>
            <person name="Brehm K."/>
            <person name="Berriman M."/>
            <person name="Garciarrubio A."/>
            <person name="Bobes R.J."/>
            <person name="Fragoso G."/>
            <person name="Sanchez-Flores A."/>
            <person name="Estrada K."/>
            <person name="Cevallos M.A."/>
            <person name="Morett E."/>
            <person name="Gonzalez V."/>
            <person name="Portillo T."/>
            <person name="Ochoa-Leyva A."/>
            <person name="Jose M.V."/>
            <person name="Sciutto E."/>
            <person name="Landa A."/>
            <person name="Jimenez L."/>
            <person name="Valdes V."/>
            <person name="Carrero J.C."/>
            <person name="Larralde C."/>
            <person name="Morales-Montor J."/>
            <person name="Limon-Lason J."/>
            <person name="Soberon X."/>
            <person name="Laclette J.P."/>
        </authorList>
    </citation>
    <scope>NUCLEOTIDE SEQUENCE [LARGE SCALE GENOMIC DNA]</scope>
</reference>
<reference evidence="15" key="2">
    <citation type="submission" date="2014-06" db="EMBL/GenBank/DDBJ databases">
        <authorList>
            <person name="Aslett M."/>
        </authorList>
    </citation>
    <scope>NUCLEOTIDE SEQUENCE</scope>
</reference>
<feature type="compositionally biased region" description="Polar residues" evidence="12">
    <location>
        <begin position="337"/>
        <end position="347"/>
    </location>
</feature>
<keyword evidence="6 9" id="KW-0238">DNA-binding</keyword>
<keyword evidence="2 10" id="KW-0479">Metal-binding</keyword>
<feature type="domain" description="LIM zinc-binding" evidence="13">
    <location>
        <begin position="72"/>
        <end position="131"/>
    </location>
</feature>
<dbReference type="PROSITE" id="PS50023">
    <property type="entry name" value="LIM_DOMAIN_2"/>
    <property type="match status" value="2"/>
</dbReference>
<dbReference type="Proteomes" id="UP000492820">
    <property type="component" value="Unassembled WGS sequence"/>
</dbReference>
<dbReference type="Gene3D" id="1.10.10.60">
    <property type="entry name" value="Homeodomain-like"/>
    <property type="match status" value="1"/>
</dbReference>
<dbReference type="Gene3D" id="2.10.110.10">
    <property type="entry name" value="Cysteine Rich Protein"/>
    <property type="match status" value="2"/>
</dbReference>
<keyword evidence="3" id="KW-0677">Repeat</keyword>
<dbReference type="InterPro" id="IPR001781">
    <property type="entry name" value="Znf_LIM"/>
</dbReference>
<organism evidence="15">
    <name type="scientific">Echinococcus granulosus</name>
    <name type="common">Hydatid tapeworm</name>
    <dbReference type="NCBI Taxonomy" id="6210"/>
    <lineage>
        <taxon>Eukaryota</taxon>
        <taxon>Metazoa</taxon>
        <taxon>Spiralia</taxon>
        <taxon>Lophotrochozoa</taxon>
        <taxon>Platyhelminthes</taxon>
        <taxon>Cestoda</taxon>
        <taxon>Eucestoda</taxon>
        <taxon>Cyclophyllidea</taxon>
        <taxon>Taeniidae</taxon>
        <taxon>Echinococcus</taxon>
        <taxon>Echinococcus granulosus group</taxon>
    </lineage>
</organism>
<feature type="domain" description="LIM zinc-binding" evidence="13">
    <location>
        <begin position="132"/>
        <end position="194"/>
    </location>
</feature>
<dbReference type="OrthoDB" id="10068367at2759"/>
<dbReference type="CDD" id="cd00086">
    <property type="entry name" value="homeodomain"/>
    <property type="match status" value="1"/>
</dbReference>
<dbReference type="InterPro" id="IPR050453">
    <property type="entry name" value="LIM_Homeobox_TF"/>
</dbReference>
<evidence type="ECO:0000256" key="7">
    <source>
        <dbReference type="ARBA" id="ARBA00023155"/>
    </source>
</evidence>
<keyword evidence="4 10" id="KW-0862">Zinc</keyword>
<reference evidence="17" key="3">
    <citation type="submission" date="2020-10" db="UniProtKB">
        <authorList>
            <consortium name="WormBaseParasite"/>
        </authorList>
    </citation>
    <scope>IDENTIFICATION</scope>
</reference>
<dbReference type="SMART" id="SM00132">
    <property type="entry name" value="LIM"/>
    <property type="match status" value="2"/>
</dbReference>
<dbReference type="InterPro" id="IPR009057">
    <property type="entry name" value="Homeodomain-like_sf"/>
</dbReference>
<dbReference type="CDD" id="cd09376">
    <property type="entry name" value="LIM2_Lhx3_Lhx4"/>
    <property type="match status" value="1"/>
</dbReference>
<gene>
    <name evidence="15" type="ORF">EgrG_000380300</name>
</gene>
<feature type="region of interest" description="Disordered" evidence="12">
    <location>
        <begin position="257"/>
        <end position="347"/>
    </location>
</feature>
<dbReference type="EMBL" id="LK028597">
    <property type="protein sequence ID" value="CDS24093.1"/>
    <property type="molecule type" value="Genomic_DNA"/>
</dbReference>
<comment type="subcellular location">
    <subcellularLocation>
        <location evidence="1 9 11">Nucleus</location>
    </subcellularLocation>
</comment>
<feature type="domain" description="Homeobox" evidence="14">
    <location>
        <begin position="200"/>
        <end position="260"/>
    </location>
</feature>
<dbReference type="GO" id="GO:0005634">
    <property type="term" value="C:nucleus"/>
    <property type="evidence" value="ECO:0007669"/>
    <property type="project" value="UniProtKB-SubCell"/>
</dbReference>
<dbReference type="InterPro" id="IPR001356">
    <property type="entry name" value="HD"/>
</dbReference>
<evidence type="ECO:0000256" key="11">
    <source>
        <dbReference type="RuleBase" id="RU000682"/>
    </source>
</evidence>
<evidence type="ECO:0000256" key="2">
    <source>
        <dbReference type="ARBA" id="ARBA00022723"/>
    </source>
</evidence>
<dbReference type="GO" id="GO:0030182">
    <property type="term" value="P:neuron differentiation"/>
    <property type="evidence" value="ECO:0007669"/>
    <property type="project" value="TreeGrafter"/>
</dbReference>
<dbReference type="WBParaSite" id="EgrG_000380300">
    <property type="protein sequence ID" value="EgrG_000380300"/>
    <property type="gene ID" value="EgrG_000380300"/>
</dbReference>
<feature type="compositionally biased region" description="Acidic residues" evidence="12">
    <location>
        <begin position="282"/>
        <end position="298"/>
    </location>
</feature>
<protein>
    <submittedName>
        <fullName evidence="15 17">Lhx3/4</fullName>
    </submittedName>
</protein>
<evidence type="ECO:0000313" key="17">
    <source>
        <dbReference type="WBParaSite" id="EgrG_000380300"/>
    </source>
</evidence>
<keyword evidence="7 9" id="KW-0371">Homeobox</keyword>
<dbReference type="AlphaFoldDB" id="A0A068X275"/>
<dbReference type="InterPro" id="IPR017970">
    <property type="entry name" value="Homeobox_CS"/>
</dbReference>
<accession>A0A068X275</accession>
<evidence type="ECO:0000259" key="13">
    <source>
        <dbReference type="PROSITE" id="PS50023"/>
    </source>
</evidence>
<evidence type="ECO:0000256" key="4">
    <source>
        <dbReference type="ARBA" id="ARBA00022833"/>
    </source>
</evidence>
<evidence type="ECO:0000256" key="6">
    <source>
        <dbReference type="ARBA" id="ARBA00023125"/>
    </source>
</evidence>
<dbReference type="GO" id="GO:0000981">
    <property type="term" value="F:DNA-binding transcription factor activity, RNA polymerase II-specific"/>
    <property type="evidence" value="ECO:0007669"/>
    <property type="project" value="InterPro"/>
</dbReference>
<dbReference type="PROSITE" id="PS50071">
    <property type="entry name" value="HOMEOBOX_2"/>
    <property type="match status" value="1"/>
</dbReference>
<dbReference type="InterPro" id="IPR049594">
    <property type="entry name" value="Lhx3/4-like_LIM2"/>
</dbReference>
<evidence type="ECO:0000256" key="10">
    <source>
        <dbReference type="PROSITE-ProRule" id="PRU00125"/>
    </source>
</evidence>
<dbReference type="FunFam" id="2.10.110.10:FF:000032">
    <property type="entry name" value="LIM/homeobox protein Lhx3"/>
    <property type="match status" value="1"/>
</dbReference>
<dbReference type="GO" id="GO:0008270">
    <property type="term" value="F:zinc ion binding"/>
    <property type="evidence" value="ECO:0007669"/>
    <property type="project" value="InterPro"/>
</dbReference>
<dbReference type="FunFam" id="1.10.10.60:FF:000219">
    <property type="entry name" value="LIM/homeobox protein Lhx3"/>
    <property type="match status" value="1"/>
</dbReference>
<evidence type="ECO:0000256" key="3">
    <source>
        <dbReference type="ARBA" id="ARBA00022737"/>
    </source>
</evidence>
<evidence type="ECO:0000256" key="1">
    <source>
        <dbReference type="ARBA" id="ARBA00004123"/>
    </source>
</evidence>
<dbReference type="SUPFAM" id="SSF57716">
    <property type="entry name" value="Glucocorticoid receptor-like (DNA-binding domain)"/>
    <property type="match status" value="2"/>
</dbReference>
<feature type="compositionally biased region" description="Basic and acidic residues" evidence="12">
    <location>
        <begin position="260"/>
        <end position="276"/>
    </location>
</feature>
<evidence type="ECO:0000256" key="5">
    <source>
        <dbReference type="ARBA" id="ARBA00023038"/>
    </source>
</evidence>
<dbReference type="PANTHER" id="PTHR24208:SF128">
    <property type="entry name" value="LIM3, ISOFORM G"/>
    <property type="match status" value="1"/>
</dbReference>
<feature type="DNA-binding region" description="Homeobox" evidence="9">
    <location>
        <begin position="202"/>
        <end position="261"/>
    </location>
</feature>
<dbReference type="PANTHER" id="PTHR24208">
    <property type="entry name" value="LIM/HOMEOBOX PROTEIN LHX"/>
    <property type="match status" value="1"/>
</dbReference>
<dbReference type="PROSITE" id="PS00027">
    <property type="entry name" value="HOMEOBOX_1"/>
    <property type="match status" value="1"/>
</dbReference>
<evidence type="ECO:0000313" key="15">
    <source>
        <dbReference type="EMBL" id="CDS24093.1"/>
    </source>
</evidence>
<evidence type="ECO:0000313" key="16">
    <source>
        <dbReference type="Proteomes" id="UP000492820"/>
    </source>
</evidence>
<dbReference type="SMART" id="SM00389">
    <property type="entry name" value="HOX"/>
    <property type="match status" value="1"/>
</dbReference>
<dbReference type="Pfam" id="PF00412">
    <property type="entry name" value="LIM"/>
    <property type="match status" value="2"/>
</dbReference>
<keyword evidence="8 9" id="KW-0539">Nucleus</keyword>
<name>A0A068X275_ECHGR</name>
<sequence length="403" mass="45202">MANHHLLSPMGSGQVSGIGLGTMQMHAPLPPPPPPPPFLAVLNYANTPKTLMSSQPALQMATQSSLNGPSAPICSRCSEQVHEKTLLLVLDQYWHAKCLYCSDCGVSLVNKCFYRDGEVYCREDFFRRFGTKCASCEEGIPPNEMVRKAHDNVYHLECFVCHVCARSLNTGDEFYLLADRRLMCKADFTMIKAQEVELENVNKRPRTTINAKQLDALKKAYAEGAKPSRHVREQLSAETGLDMRVVQVWFQNRRAKEKRLRRDASRQTHWQNEGDAKLPQGDDIDDDDELDEENEDEPPLASKTKTLPLHTHSQLHEPSSILATSSSVDSGAESEGELSNSSISHGQQSEMADLTAIQHSQVLRNCMISWIPHPTEIGYQETFAKPPLCHFPHPHVSKSQVFR</sequence>
<dbReference type="PROSITE" id="PS00478">
    <property type="entry name" value="LIM_DOMAIN_1"/>
    <property type="match status" value="1"/>
</dbReference>
<evidence type="ECO:0000256" key="8">
    <source>
        <dbReference type="ARBA" id="ARBA00023242"/>
    </source>
</evidence>
<evidence type="ECO:0000259" key="14">
    <source>
        <dbReference type="PROSITE" id="PS50071"/>
    </source>
</evidence>
<keyword evidence="5 10" id="KW-0440">LIM domain</keyword>